<organism evidence="3 4">
    <name type="scientific">Apiospora kogelbergensis</name>
    <dbReference type="NCBI Taxonomy" id="1337665"/>
    <lineage>
        <taxon>Eukaryota</taxon>
        <taxon>Fungi</taxon>
        <taxon>Dikarya</taxon>
        <taxon>Ascomycota</taxon>
        <taxon>Pezizomycotina</taxon>
        <taxon>Sordariomycetes</taxon>
        <taxon>Xylariomycetidae</taxon>
        <taxon>Amphisphaeriales</taxon>
        <taxon>Apiosporaceae</taxon>
        <taxon>Apiospora</taxon>
    </lineage>
</organism>
<accession>A0AAW0QL91</accession>
<dbReference type="Proteomes" id="UP001392437">
    <property type="component" value="Unassembled WGS sequence"/>
</dbReference>
<feature type="domain" description="2EXR" evidence="2">
    <location>
        <begin position="22"/>
        <end position="84"/>
    </location>
</feature>
<dbReference type="Pfam" id="PF20150">
    <property type="entry name" value="2EXR"/>
    <property type="match status" value="1"/>
</dbReference>
<evidence type="ECO:0000313" key="3">
    <source>
        <dbReference type="EMBL" id="KAK8105358.1"/>
    </source>
</evidence>
<proteinExistence type="predicted"/>
<feature type="compositionally biased region" description="Acidic residues" evidence="1">
    <location>
        <begin position="103"/>
        <end position="114"/>
    </location>
</feature>
<evidence type="ECO:0000256" key="1">
    <source>
        <dbReference type="SAM" id="MobiDB-lite"/>
    </source>
</evidence>
<sequence>MSDNSAVVLGSSHQTKRPVKRFRYFSRLPPEIRHAIWKLALETHAKTRFIILDVDTQRIIPTASLVSPMLLVNQESRFLALSYCYTTNVDIHEICHGVISEGHDDESEGDDDESEGHGDESEGDSDEDFWNSVIRFTMCHYLKKCLGDKKGKLYLDPQRDCVVVGVRFMGLKQPKDSVKKVYSAYTTGLLAPKAFPLSPPIVFHVQGLMSLHFFEHPPTYWPLEERYFTENPHKSAYLHLQHGRYSPHIYAEHFIECLSKWDVDSLRKLVGLKGGSLSRRNLRIWGKF</sequence>
<reference evidence="3 4" key="1">
    <citation type="submission" date="2023-01" db="EMBL/GenBank/DDBJ databases">
        <title>Analysis of 21 Apiospora genomes using comparative genomics revels a genus with tremendous synthesis potential of carbohydrate active enzymes and secondary metabolites.</title>
        <authorList>
            <person name="Sorensen T."/>
        </authorList>
    </citation>
    <scope>NUCLEOTIDE SEQUENCE [LARGE SCALE GENOMIC DNA]</scope>
    <source>
        <strain evidence="3 4">CBS 117206</strain>
    </source>
</reference>
<name>A0AAW0QL91_9PEZI</name>
<keyword evidence="4" id="KW-1185">Reference proteome</keyword>
<evidence type="ECO:0000313" key="4">
    <source>
        <dbReference type="Proteomes" id="UP001392437"/>
    </source>
</evidence>
<gene>
    <name evidence="3" type="ORF">PG999_008717</name>
</gene>
<comment type="caution">
    <text evidence="3">The sequence shown here is derived from an EMBL/GenBank/DDBJ whole genome shotgun (WGS) entry which is preliminary data.</text>
</comment>
<dbReference type="AlphaFoldDB" id="A0AAW0QL91"/>
<dbReference type="InterPro" id="IPR045518">
    <property type="entry name" value="2EXR"/>
</dbReference>
<evidence type="ECO:0000259" key="2">
    <source>
        <dbReference type="Pfam" id="PF20150"/>
    </source>
</evidence>
<protein>
    <recommendedName>
        <fullName evidence="2">2EXR domain-containing protein</fullName>
    </recommendedName>
</protein>
<feature type="region of interest" description="Disordered" evidence="1">
    <location>
        <begin position="102"/>
        <end position="126"/>
    </location>
</feature>
<dbReference type="EMBL" id="JAQQWP010000008">
    <property type="protein sequence ID" value="KAK8105358.1"/>
    <property type="molecule type" value="Genomic_DNA"/>
</dbReference>